<reference evidence="2" key="1">
    <citation type="submission" date="2014-09" db="EMBL/GenBank/DDBJ databases">
        <authorList>
            <person name="Magalhaes I.L.F."/>
            <person name="Oliveira U."/>
            <person name="Santos F.R."/>
            <person name="Vidigal T.H.D.A."/>
            <person name="Brescovit A.D."/>
            <person name="Santos A.J."/>
        </authorList>
    </citation>
    <scope>NUCLEOTIDE SEQUENCE</scope>
    <source>
        <tissue evidence="2">Shoot tissue taken approximately 20 cm above the soil surface</tissue>
    </source>
</reference>
<proteinExistence type="predicted"/>
<sequence>MYSEMTSELQPSQIRLDTRLRKMNL</sequence>
<dbReference type="AlphaFoldDB" id="A0A0A9BCA7"/>
<evidence type="ECO:0000256" key="1">
    <source>
        <dbReference type="SAM" id="MobiDB-lite"/>
    </source>
</evidence>
<name>A0A0A9BCA7_ARUDO</name>
<dbReference type="EMBL" id="GBRH01240958">
    <property type="protein sequence ID" value="JAD56937.1"/>
    <property type="molecule type" value="Transcribed_RNA"/>
</dbReference>
<evidence type="ECO:0000313" key="2">
    <source>
        <dbReference type="EMBL" id="JAD56937.1"/>
    </source>
</evidence>
<reference evidence="2" key="2">
    <citation type="journal article" date="2015" name="Data Brief">
        <title>Shoot transcriptome of the giant reed, Arundo donax.</title>
        <authorList>
            <person name="Barrero R.A."/>
            <person name="Guerrero F.D."/>
            <person name="Moolhuijzen P."/>
            <person name="Goolsby J.A."/>
            <person name="Tidwell J."/>
            <person name="Bellgard S.E."/>
            <person name="Bellgard M.I."/>
        </authorList>
    </citation>
    <scope>NUCLEOTIDE SEQUENCE</scope>
    <source>
        <tissue evidence="2">Shoot tissue taken approximately 20 cm above the soil surface</tissue>
    </source>
</reference>
<organism evidence="2">
    <name type="scientific">Arundo donax</name>
    <name type="common">Giant reed</name>
    <name type="synonym">Donax arundinaceus</name>
    <dbReference type="NCBI Taxonomy" id="35708"/>
    <lineage>
        <taxon>Eukaryota</taxon>
        <taxon>Viridiplantae</taxon>
        <taxon>Streptophyta</taxon>
        <taxon>Embryophyta</taxon>
        <taxon>Tracheophyta</taxon>
        <taxon>Spermatophyta</taxon>
        <taxon>Magnoliopsida</taxon>
        <taxon>Liliopsida</taxon>
        <taxon>Poales</taxon>
        <taxon>Poaceae</taxon>
        <taxon>PACMAD clade</taxon>
        <taxon>Arundinoideae</taxon>
        <taxon>Arundineae</taxon>
        <taxon>Arundo</taxon>
    </lineage>
</organism>
<feature type="compositionally biased region" description="Polar residues" evidence="1">
    <location>
        <begin position="1"/>
        <end position="15"/>
    </location>
</feature>
<feature type="compositionally biased region" description="Basic and acidic residues" evidence="1">
    <location>
        <begin position="16"/>
        <end position="25"/>
    </location>
</feature>
<feature type="region of interest" description="Disordered" evidence="1">
    <location>
        <begin position="1"/>
        <end position="25"/>
    </location>
</feature>
<accession>A0A0A9BCA7</accession>
<protein>
    <submittedName>
        <fullName evidence="2">Uncharacterized protein</fullName>
    </submittedName>
</protein>